<name>A0A4R6FHG8_9SPHN</name>
<dbReference type="GO" id="GO:0005886">
    <property type="term" value="C:plasma membrane"/>
    <property type="evidence" value="ECO:0007669"/>
    <property type="project" value="UniProtKB-SubCell"/>
</dbReference>
<evidence type="ECO:0000313" key="14">
    <source>
        <dbReference type="Proteomes" id="UP000295493"/>
    </source>
</evidence>
<proteinExistence type="inferred from homology"/>
<evidence type="ECO:0000259" key="11">
    <source>
        <dbReference type="Pfam" id="PF25994"/>
    </source>
</evidence>
<evidence type="ECO:0000256" key="5">
    <source>
        <dbReference type="ARBA" id="ARBA00022519"/>
    </source>
</evidence>
<evidence type="ECO:0000256" key="2">
    <source>
        <dbReference type="ARBA" id="ARBA00009477"/>
    </source>
</evidence>
<dbReference type="PANTHER" id="PTHR30386">
    <property type="entry name" value="MEMBRANE FUSION SUBUNIT OF EMRAB-TOLC MULTIDRUG EFFLUX PUMP"/>
    <property type="match status" value="1"/>
</dbReference>
<evidence type="ECO:0000256" key="6">
    <source>
        <dbReference type="ARBA" id="ARBA00022692"/>
    </source>
</evidence>
<evidence type="ECO:0000256" key="9">
    <source>
        <dbReference type="RuleBase" id="RU365093"/>
    </source>
</evidence>
<comment type="subcellular location">
    <subcellularLocation>
        <location evidence="1 9">Cell inner membrane</location>
        <topology evidence="1 9">Single-pass membrane protein</topology>
    </subcellularLocation>
</comment>
<feature type="region of interest" description="Disordered" evidence="10">
    <location>
        <begin position="181"/>
        <end position="200"/>
    </location>
</feature>
<accession>A0A4R6FHG8</accession>
<keyword evidence="14" id="KW-1185">Reference proteome</keyword>
<dbReference type="AlphaFoldDB" id="A0A4R6FHG8"/>
<dbReference type="InterPro" id="IPR058781">
    <property type="entry name" value="HH_AprE-like"/>
</dbReference>
<evidence type="ECO:0000256" key="7">
    <source>
        <dbReference type="ARBA" id="ARBA00022989"/>
    </source>
</evidence>
<dbReference type="InterPro" id="IPR050739">
    <property type="entry name" value="MFP"/>
</dbReference>
<comment type="caution">
    <text evidence="13">The sequence shown here is derived from an EMBL/GenBank/DDBJ whole genome shotgun (WGS) entry which is preliminary data.</text>
</comment>
<evidence type="ECO:0000256" key="8">
    <source>
        <dbReference type="ARBA" id="ARBA00023136"/>
    </source>
</evidence>
<feature type="compositionally biased region" description="Low complexity" evidence="10">
    <location>
        <begin position="181"/>
        <end position="198"/>
    </location>
</feature>
<dbReference type="OrthoDB" id="9810980at2"/>
<evidence type="ECO:0000256" key="3">
    <source>
        <dbReference type="ARBA" id="ARBA00022448"/>
    </source>
</evidence>
<feature type="transmembrane region" description="Helical" evidence="9">
    <location>
        <begin position="24"/>
        <end position="45"/>
    </location>
</feature>
<feature type="domain" description="AprE-like long alpha-helical hairpin" evidence="11">
    <location>
        <begin position="100"/>
        <end position="291"/>
    </location>
</feature>
<dbReference type="Pfam" id="PF26002">
    <property type="entry name" value="Beta-barrel_AprE"/>
    <property type="match status" value="1"/>
</dbReference>
<dbReference type="Gene3D" id="2.40.50.100">
    <property type="match status" value="1"/>
</dbReference>
<feature type="domain" description="AprE-like beta-barrel" evidence="12">
    <location>
        <begin position="333"/>
        <end position="426"/>
    </location>
</feature>
<dbReference type="GO" id="GO:0015031">
    <property type="term" value="P:protein transport"/>
    <property type="evidence" value="ECO:0007669"/>
    <property type="project" value="InterPro"/>
</dbReference>
<dbReference type="InterPro" id="IPR010129">
    <property type="entry name" value="T1SS_HlyD"/>
</dbReference>
<dbReference type="Gene3D" id="2.40.30.170">
    <property type="match status" value="1"/>
</dbReference>
<evidence type="ECO:0000256" key="4">
    <source>
        <dbReference type="ARBA" id="ARBA00022475"/>
    </source>
</evidence>
<dbReference type="EMBL" id="SNWD01000009">
    <property type="protein sequence ID" value="TDN80786.1"/>
    <property type="molecule type" value="Genomic_DNA"/>
</dbReference>
<dbReference type="Proteomes" id="UP000295493">
    <property type="component" value="Unassembled WGS sequence"/>
</dbReference>
<dbReference type="NCBIfam" id="TIGR01843">
    <property type="entry name" value="type_I_hlyD"/>
    <property type="match status" value="1"/>
</dbReference>
<gene>
    <name evidence="13" type="ORF">EV664_109177</name>
</gene>
<reference evidence="13 14" key="1">
    <citation type="submission" date="2019-03" db="EMBL/GenBank/DDBJ databases">
        <title>Genomic Encyclopedia of Type Strains, Phase IV (KMG-IV): sequencing the most valuable type-strain genomes for metagenomic binning, comparative biology and taxonomic classification.</title>
        <authorList>
            <person name="Goeker M."/>
        </authorList>
    </citation>
    <scope>NUCLEOTIDE SEQUENCE [LARGE SCALE GENOMIC DNA]</scope>
    <source>
        <strain evidence="13 14">DSM 25059</strain>
    </source>
</reference>
<dbReference type="Pfam" id="PF25994">
    <property type="entry name" value="HH_AprE"/>
    <property type="match status" value="1"/>
</dbReference>
<dbReference type="PANTHER" id="PTHR30386:SF17">
    <property type="entry name" value="ALKALINE PROTEASE SECRETION PROTEIN APRE"/>
    <property type="match status" value="1"/>
</dbReference>
<keyword evidence="8 9" id="KW-0472">Membrane</keyword>
<comment type="similarity">
    <text evidence="2 9">Belongs to the membrane fusion protein (MFP) (TC 8.A.1) family.</text>
</comment>
<sequence length="450" mass="49323">MTGSISALPPRRILEGLDKPPARVALLGWVVAGLFFVVFLGWASLARLDAAAQGRGEVTVVGNRQTVQQRDGGVIAALDVREGQHVKAGQVLIRLAGDEVRAQERSLASSVINLQAQDARLEAEISGHPITWPASFARLSPEDRMIAEHAKRLQLDQYDARRRSIAAEHAVLRQQEAQLREQAAGNRAQSASAASQRDSYAEQLEAMRPVAEKGYVSKNQIRALRRSVTEMEGAEADYRARAAAAGEQIGQSRDEFIRAQRKYVEDSAAQLRDDHFQLNDLLPKLRAAREQLARIQIRAPVSGRVVGLHVFTEGGVISPGQPIMDIVPDAAPLIIRAQFDPTDIDGVGENMPAEVRFLSFHERDLPILKGMVRNVSADTLHDEKTGRSYYTADIVVPHDQLVMLAKARGTNAGLRPGIPVQATVRVRARTALAYLLGPLSEAVSRSFHQR</sequence>
<keyword evidence="4 9" id="KW-1003">Cell membrane</keyword>
<evidence type="ECO:0000256" key="1">
    <source>
        <dbReference type="ARBA" id="ARBA00004377"/>
    </source>
</evidence>
<keyword evidence="5 9" id="KW-0997">Cell inner membrane</keyword>
<keyword evidence="6 9" id="KW-0812">Transmembrane</keyword>
<evidence type="ECO:0000313" key="13">
    <source>
        <dbReference type="EMBL" id="TDN80786.1"/>
    </source>
</evidence>
<dbReference type="PRINTS" id="PR01490">
    <property type="entry name" value="RTXTOXIND"/>
</dbReference>
<evidence type="ECO:0000259" key="12">
    <source>
        <dbReference type="Pfam" id="PF26002"/>
    </source>
</evidence>
<dbReference type="RefSeq" id="WP_133496249.1">
    <property type="nucleotide sequence ID" value="NZ_BMLU01000009.1"/>
</dbReference>
<keyword evidence="7 9" id="KW-1133">Transmembrane helix</keyword>
<keyword evidence="3 9" id="KW-0813">Transport</keyword>
<organism evidence="13 14">
    <name type="scientific">Stakelama pacifica</name>
    <dbReference type="NCBI Taxonomy" id="517720"/>
    <lineage>
        <taxon>Bacteria</taxon>
        <taxon>Pseudomonadati</taxon>
        <taxon>Pseudomonadota</taxon>
        <taxon>Alphaproteobacteria</taxon>
        <taxon>Sphingomonadales</taxon>
        <taxon>Sphingomonadaceae</taxon>
        <taxon>Stakelama</taxon>
    </lineage>
</organism>
<protein>
    <recommendedName>
        <fullName evidence="9">Membrane fusion protein (MFP) family protein</fullName>
    </recommendedName>
</protein>
<evidence type="ECO:0000256" key="10">
    <source>
        <dbReference type="SAM" id="MobiDB-lite"/>
    </source>
</evidence>
<dbReference type="InterPro" id="IPR058982">
    <property type="entry name" value="Beta-barrel_AprE"/>
</dbReference>